<organism evidence="2 3">
    <name type="scientific">Trichocoleus desertorum GB2-A4</name>
    <dbReference type="NCBI Taxonomy" id="2933944"/>
    <lineage>
        <taxon>Bacteria</taxon>
        <taxon>Bacillati</taxon>
        <taxon>Cyanobacteriota</taxon>
        <taxon>Cyanophyceae</taxon>
        <taxon>Leptolyngbyales</taxon>
        <taxon>Trichocoleusaceae</taxon>
        <taxon>Trichocoleus</taxon>
    </lineage>
</organism>
<evidence type="ECO:0000313" key="3">
    <source>
        <dbReference type="Proteomes" id="UP001464891"/>
    </source>
</evidence>
<feature type="transmembrane region" description="Helical" evidence="1">
    <location>
        <begin position="65"/>
        <end position="85"/>
    </location>
</feature>
<evidence type="ECO:0000313" key="2">
    <source>
        <dbReference type="EMBL" id="MEP0815715.1"/>
    </source>
</evidence>
<evidence type="ECO:0000256" key="1">
    <source>
        <dbReference type="SAM" id="Phobius"/>
    </source>
</evidence>
<keyword evidence="3" id="KW-1185">Reference proteome</keyword>
<keyword evidence="1" id="KW-0472">Membrane</keyword>
<dbReference type="PANTHER" id="PTHR34548">
    <property type="entry name" value="PROTEIN TIC 21, CHLOROPLASTIC"/>
    <property type="match status" value="1"/>
</dbReference>
<reference evidence="2 3" key="1">
    <citation type="submission" date="2022-04" db="EMBL/GenBank/DDBJ databases">
        <title>Positive selection, recombination, and allopatry shape intraspecific diversity of widespread and dominant cyanobacteria.</title>
        <authorList>
            <person name="Wei J."/>
            <person name="Shu W."/>
            <person name="Hu C."/>
        </authorList>
    </citation>
    <scope>NUCLEOTIDE SEQUENCE [LARGE SCALE GENOMIC DNA]</scope>
    <source>
        <strain evidence="2 3">GB2-A4</strain>
    </source>
</reference>
<keyword evidence="1" id="KW-1133">Transmembrane helix</keyword>
<proteinExistence type="predicted"/>
<dbReference type="Pfam" id="PF12263">
    <property type="entry name" value="DUF3611"/>
    <property type="match status" value="1"/>
</dbReference>
<accession>A0ABV0J1T5</accession>
<name>A0ABV0J1T5_9CYAN</name>
<protein>
    <submittedName>
        <fullName evidence="2">DUF3611 family protein</fullName>
    </submittedName>
</protein>
<keyword evidence="1" id="KW-0812">Transmembrane</keyword>
<comment type="caution">
    <text evidence="2">The sequence shown here is derived from an EMBL/GenBank/DDBJ whole genome shotgun (WGS) entry which is preliminary data.</text>
</comment>
<feature type="transmembrane region" description="Helical" evidence="1">
    <location>
        <begin position="163"/>
        <end position="189"/>
    </location>
</feature>
<dbReference type="RefSeq" id="WP_190431258.1">
    <property type="nucleotide sequence ID" value="NZ_JAMPKM010000001.1"/>
</dbReference>
<dbReference type="Proteomes" id="UP001464891">
    <property type="component" value="Unassembled WGS sequence"/>
</dbReference>
<dbReference type="EMBL" id="JAMPKM010000001">
    <property type="protein sequence ID" value="MEP0815715.1"/>
    <property type="molecule type" value="Genomic_DNA"/>
</dbReference>
<dbReference type="InterPro" id="IPR022051">
    <property type="entry name" value="DUF3611"/>
</dbReference>
<feature type="transmembrane region" description="Helical" evidence="1">
    <location>
        <begin position="111"/>
        <end position="143"/>
    </location>
</feature>
<feature type="transmembrane region" description="Helical" evidence="1">
    <location>
        <begin position="23"/>
        <end position="45"/>
    </location>
</feature>
<gene>
    <name evidence="2" type="ORF">NC998_01235</name>
</gene>
<sequence length="194" mass="20663">MLNQPDSSAIPPAIRQIATNFRWTGWISLSIQAVLGVVSTGVLILASFSGRAGAASNATRAGTGFGIFFAVCGLVALGISIYWSFRYVRISRQLRAPNTSLRPSKADTIQLLQLGIVLNLVGMLLTIVGAEAIVGGLIARAIAQPQNSPLLYGVNNIPTIQPLDFFVVQANTNTIAGHFAGLVSSFWLLNRVNR</sequence>
<dbReference type="PANTHER" id="PTHR34548:SF2">
    <property type="entry name" value="PROTEIN TIC 21, CHLOROPLASTIC"/>
    <property type="match status" value="1"/>
</dbReference>